<dbReference type="AlphaFoldDB" id="A0A1E5WHM3"/>
<dbReference type="EMBL" id="LWDX02007485">
    <property type="protein sequence ID" value="OEL36895.1"/>
    <property type="molecule type" value="Genomic_DNA"/>
</dbReference>
<keyword evidence="3" id="KW-1185">Reference proteome</keyword>
<proteinExistence type="predicted"/>
<dbReference type="Proteomes" id="UP000095767">
    <property type="component" value="Unassembled WGS sequence"/>
</dbReference>
<gene>
    <name evidence="2" type="ORF">BAE44_0002087</name>
</gene>
<evidence type="ECO:0000313" key="3">
    <source>
        <dbReference type="Proteomes" id="UP000095767"/>
    </source>
</evidence>
<organism evidence="2 3">
    <name type="scientific">Dichanthelium oligosanthes</name>
    <dbReference type="NCBI Taxonomy" id="888268"/>
    <lineage>
        <taxon>Eukaryota</taxon>
        <taxon>Viridiplantae</taxon>
        <taxon>Streptophyta</taxon>
        <taxon>Embryophyta</taxon>
        <taxon>Tracheophyta</taxon>
        <taxon>Spermatophyta</taxon>
        <taxon>Magnoliopsida</taxon>
        <taxon>Liliopsida</taxon>
        <taxon>Poales</taxon>
        <taxon>Poaceae</taxon>
        <taxon>PACMAD clade</taxon>
        <taxon>Panicoideae</taxon>
        <taxon>Panicodae</taxon>
        <taxon>Paniceae</taxon>
        <taxon>Dichantheliinae</taxon>
        <taxon>Dichanthelium</taxon>
    </lineage>
</organism>
<sequence>MGATTPPGKLSLQGQRRNASQQWPRRCPEVEDNRTSMQQQAGSNSISMAMQWLPKKCWSSSYYTQEHQSNISYPHGLLSSCSHMDGSIDGIQIHA</sequence>
<name>A0A1E5WHM3_9POAL</name>
<protein>
    <submittedName>
        <fullName evidence="2">Uncharacterized protein</fullName>
    </submittedName>
</protein>
<feature type="compositionally biased region" description="Polar residues" evidence="1">
    <location>
        <begin position="12"/>
        <end position="23"/>
    </location>
</feature>
<evidence type="ECO:0000256" key="1">
    <source>
        <dbReference type="SAM" id="MobiDB-lite"/>
    </source>
</evidence>
<reference evidence="2 3" key="1">
    <citation type="submission" date="2016-09" db="EMBL/GenBank/DDBJ databases">
        <title>The draft genome of Dichanthelium oligosanthes: A C3 panicoid grass species.</title>
        <authorList>
            <person name="Studer A.J."/>
            <person name="Schnable J.C."/>
            <person name="Brutnell T.P."/>
        </authorList>
    </citation>
    <scope>NUCLEOTIDE SEQUENCE [LARGE SCALE GENOMIC DNA]</scope>
    <source>
        <strain evidence="3">cv. Kellogg 1175</strain>
        <tissue evidence="2">Leaf</tissue>
    </source>
</reference>
<evidence type="ECO:0000313" key="2">
    <source>
        <dbReference type="EMBL" id="OEL36895.1"/>
    </source>
</evidence>
<comment type="caution">
    <text evidence="2">The sequence shown here is derived from an EMBL/GenBank/DDBJ whole genome shotgun (WGS) entry which is preliminary data.</text>
</comment>
<accession>A0A1E5WHM3</accession>
<feature type="region of interest" description="Disordered" evidence="1">
    <location>
        <begin position="1"/>
        <end position="43"/>
    </location>
</feature>